<feature type="chain" id="PRO_5020801962" description="Peptidyl-prolyl cis-trans isomerase" evidence="7">
    <location>
        <begin position="32"/>
        <end position="152"/>
    </location>
</feature>
<dbReference type="Proteomes" id="UP000305095">
    <property type="component" value="Unassembled WGS sequence"/>
</dbReference>
<evidence type="ECO:0000313" key="9">
    <source>
        <dbReference type="EMBL" id="TKV82108.1"/>
    </source>
</evidence>
<evidence type="ECO:0000259" key="8">
    <source>
        <dbReference type="PROSITE" id="PS50059"/>
    </source>
</evidence>
<organism evidence="9 10">
    <name type="scientific">Bradyrhizobium elkanii</name>
    <dbReference type="NCBI Taxonomy" id="29448"/>
    <lineage>
        <taxon>Bacteria</taxon>
        <taxon>Pseudomonadati</taxon>
        <taxon>Pseudomonadota</taxon>
        <taxon>Alphaproteobacteria</taxon>
        <taxon>Hyphomicrobiales</taxon>
        <taxon>Nitrobacteraceae</taxon>
        <taxon>Bradyrhizobium</taxon>
    </lineage>
</organism>
<evidence type="ECO:0000256" key="6">
    <source>
        <dbReference type="RuleBase" id="RU003915"/>
    </source>
</evidence>
<dbReference type="FunFam" id="3.10.50.40:FF:000049">
    <property type="entry name" value="Peptidyl-prolyl cis-trans isomerase"/>
    <property type="match status" value="1"/>
</dbReference>
<feature type="signal peptide" evidence="7">
    <location>
        <begin position="1"/>
        <end position="31"/>
    </location>
</feature>
<dbReference type="InterPro" id="IPR001179">
    <property type="entry name" value="PPIase_FKBP_dom"/>
</dbReference>
<evidence type="ECO:0000313" key="10">
    <source>
        <dbReference type="Proteomes" id="UP000305095"/>
    </source>
</evidence>
<evidence type="ECO:0000256" key="5">
    <source>
        <dbReference type="PROSITE-ProRule" id="PRU00277"/>
    </source>
</evidence>
<evidence type="ECO:0000256" key="4">
    <source>
        <dbReference type="ARBA" id="ARBA00023235"/>
    </source>
</evidence>
<protein>
    <recommendedName>
        <fullName evidence="6">Peptidyl-prolyl cis-trans isomerase</fullName>
        <ecNumber evidence="6">5.2.1.8</ecNumber>
    </recommendedName>
</protein>
<evidence type="ECO:0000256" key="1">
    <source>
        <dbReference type="ARBA" id="ARBA00000971"/>
    </source>
</evidence>
<evidence type="ECO:0000256" key="7">
    <source>
        <dbReference type="SAM" id="SignalP"/>
    </source>
</evidence>
<proteinExistence type="inferred from homology"/>
<evidence type="ECO:0000256" key="2">
    <source>
        <dbReference type="ARBA" id="ARBA00006577"/>
    </source>
</evidence>
<keyword evidence="3 5" id="KW-0697">Rotamase</keyword>
<comment type="caution">
    <text evidence="9">The sequence shown here is derived from an EMBL/GenBank/DDBJ whole genome shotgun (WGS) entry which is preliminary data.</text>
</comment>
<feature type="domain" description="PPIase FKBP-type" evidence="8">
    <location>
        <begin position="60"/>
        <end position="152"/>
    </location>
</feature>
<dbReference type="PROSITE" id="PS50059">
    <property type="entry name" value="FKBP_PPIASE"/>
    <property type="match status" value="1"/>
</dbReference>
<dbReference type="Pfam" id="PF00254">
    <property type="entry name" value="FKBP_C"/>
    <property type="match status" value="1"/>
</dbReference>
<comment type="similarity">
    <text evidence="2 6">Belongs to the FKBP-type PPIase family.</text>
</comment>
<keyword evidence="7" id="KW-0732">Signal</keyword>
<dbReference type="EC" id="5.2.1.8" evidence="6"/>
<gene>
    <name evidence="9" type="ORF">FDV58_10795</name>
</gene>
<sequence length="152" mass="15870">MRSSRRTIIQTAFAAVAVAVSTSVVSGTATAQTAGKPMTTASGLQIIDSKVGTGASPKTGQTCVMHYTGWLYENGQKGKKFDSSVDRNEPFEFPIGQGHVIKGWDEGVATMKVGGKRTLIIPPNLGYGARGAGGVIPPNATLMFDVELLGVK</sequence>
<name>A0A4U6S4Y4_BRAEL</name>
<dbReference type="InterPro" id="IPR006311">
    <property type="entry name" value="TAT_signal"/>
</dbReference>
<comment type="catalytic activity">
    <reaction evidence="1 5 6">
        <text>[protein]-peptidylproline (omega=180) = [protein]-peptidylproline (omega=0)</text>
        <dbReference type="Rhea" id="RHEA:16237"/>
        <dbReference type="Rhea" id="RHEA-COMP:10747"/>
        <dbReference type="Rhea" id="RHEA-COMP:10748"/>
        <dbReference type="ChEBI" id="CHEBI:83833"/>
        <dbReference type="ChEBI" id="CHEBI:83834"/>
        <dbReference type="EC" id="5.2.1.8"/>
    </reaction>
</comment>
<dbReference type="SUPFAM" id="SSF54534">
    <property type="entry name" value="FKBP-like"/>
    <property type="match status" value="1"/>
</dbReference>
<dbReference type="InterPro" id="IPR046357">
    <property type="entry name" value="PPIase_dom_sf"/>
</dbReference>
<dbReference type="Gene3D" id="3.10.50.40">
    <property type="match status" value="1"/>
</dbReference>
<dbReference type="PROSITE" id="PS51318">
    <property type="entry name" value="TAT"/>
    <property type="match status" value="1"/>
</dbReference>
<dbReference type="RefSeq" id="WP_137478216.1">
    <property type="nucleotide sequence ID" value="NZ_SZZP01000005.1"/>
</dbReference>
<dbReference type="AlphaFoldDB" id="A0A4U6S4Y4"/>
<dbReference type="GO" id="GO:0003755">
    <property type="term" value="F:peptidyl-prolyl cis-trans isomerase activity"/>
    <property type="evidence" value="ECO:0007669"/>
    <property type="project" value="UniProtKB-UniRule"/>
</dbReference>
<keyword evidence="4 5" id="KW-0413">Isomerase</keyword>
<dbReference type="PANTHER" id="PTHR43811:SF19">
    <property type="entry name" value="39 KDA FK506-BINDING NUCLEAR PROTEIN"/>
    <property type="match status" value="1"/>
</dbReference>
<dbReference type="PANTHER" id="PTHR43811">
    <property type="entry name" value="FKBP-TYPE PEPTIDYL-PROLYL CIS-TRANS ISOMERASE FKPA"/>
    <property type="match status" value="1"/>
</dbReference>
<reference evidence="9 10" key="1">
    <citation type="submission" date="2019-05" db="EMBL/GenBank/DDBJ databases">
        <title>Draft Genome of Bradyrhizobium elkanii strain SEMIA 938, Used in Commercial Inoculants for Lupinus spp. in Brazil.</title>
        <authorList>
            <person name="Hungria M."/>
            <person name="Delamuta J.R.M."/>
            <person name="Ribeiro R.A."/>
            <person name="Nogueira M.A."/>
        </authorList>
    </citation>
    <scope>NUCLEOTIDE SEQUENCE [LARGE SCALE GENOMIC DNA]</scope>
    <source>
        <strain evidence="9 10">Semia 938</strain>
    </source>
</reference>
<accession>A0A4U6S4Y4</accession>
<dbReference type="SMR" id="A0A4U6S4Y4"/>
<evidence type="ECO:0000256" key="3">
    <source>
        <dbReference type="ARBA" id="ARBA00023110"/>
    </source>
</evidence>
<dbReference type="EMBL" id="SZZP01000005">
    <property type="protein sequence ID" value="TKV82108.1"/>
    <property type="molecule type" value="Genomic_DNA"/>
</dbReference>